<protein>
    <recommendedName>
        <fullName evidence="4">Carboxypeptidase-like regulatory domain-containing protein</fullName>
    </recommendedName>
</protein>
<dbReference type="InterPro" id="IPR008969">
    <property type="entry name" value="CarboxyPept-like_regulatory"/>
</dbReference>
<dbReference type="Proteomes" id="UP001176429">
    <property type="component" value="Unassembled WGS sequence"/>
</dbReference>
<evidence type="ECO:0000256" key="1">
    <source>
        <dbReference type="SAM" id="SignalP"/>
    </source>
</evidence>
<keyword evidence="1" id="KW-0732">Signal</keyword>
<evidence type="ECO:0008006" key="4">
    <source>
        <dbReference type="Google" id="ProtNLM"/>
    </source>
</evidence>
<proteinExistence type="predicted"/>
<evidence type="ECO:0000313" key="2">
    <source>
        <dbReference type="EMBL" id="MDO7875094.1"/>
    </source>
</evidence>
<dbReference type="EMBL" id="JAUQSY010000006">
    <property type="protein sequence ID" value="MDO7875094.1"/>
    <property type="molecule type" value="Genomic_DNA"/>
</dbReference>
<name>A0ABT9BBM7_9BACT</name>
<keyword evidence="3" id="KW-1185">Reference proteome</keyword>
<comment type="caution">
    <text evidence="2">The sequence shown here is derived from an EMBL/GenBank/DDBJ whole genome shotgun (WGS) entry which is preliminary data.</text>
</comment>
<gene>
    <name evidence="2" type="ORF">Q5H93_10160</name>
</gene>
<evidence type="ECO:0000313" key="3">
    <source>
        <dbReference type="Proteomes" id="UP001176429"/>
    </source>
</evidence>
<accession>A0ABT9BBM7</accession>
<reference evidence="2" key="1">
    <citation type="submission" date="2023-07" db="EMBL/GenBank/DDBJ databases">
        <authorList>
            <person name="Kim M.K."/>
        </authorList>
    </citation>
    <scope>NUCLEOTIDE SEQUENCE</scope>
    <source>
        <strain evidence="2">ASUV-10-1</strain>
    </source>
</reference>
<dbReference type="SUPFAM" id="SSF49464">
    <property type="entry name" value="Carboxypeptidase regulatory domain-like"/>
    <property type="match status" value="1"/>
</dbReference>
<feature type="chain" id="PRO_5046391411" description="Carboxypeptidase-like regulatory domain-containing protein" evidence="1">
    <location>
        <begin position="24"/>
        <end position="169"/>
    </location>
</feature>
<sequence>MRFTTAAALLALLISGASLEAAATDLPTKARRPAGAPAKVPAKAPVAKAVVKAVKPQTKPVVTKRTAAPAAVVASPAKAPASPQATSAQVITYSGIVLGPNELALPGACVFVAGDRSRMVVTNAQGEFALTLPASQTGSLQVSYAGLAESQLPMATNSHTAMFVTLSKK</sequence>
<feature type="signal peptide" evidence="1">
    <location>
        <begin position="1"/>
        <end position="23"/>
    </location>
</feature>
<organism evidence="2 3">
    <name type="scientific">Hymenobacter aranciens</name>
    <dbReference type="NCBI Taxonomy" id="3063996"/>
    <lineage>
        <taxon>Bacteria</taxon>
        <taxon>Pseudomonadati</taxon>
        <taxon>Bacteroidota</taxon>
        <taxon>Cytophagia</taxon>
        <taxon>Cytophagales</taxon>
        <taxon>Hymenobacteraceae</taxon>
        <taxon>Hymenobacter</taxon>
    </lineage>
</organism>
<dbReference type="RefSeq" id="WP_305006413.1">
    <property type="nucleotide sequence ID" value="NZ_JAUQSY010000006.1"/>
</dbReference>